<dbReference type="AlphaFoldDB" id="A0A4Y2IES8"/>
<evidence type="ECO:0000313" key="2">
    <source>
        <dbReference type="Proteomes" id="UP000499080"/>
    </source>
</evidence>
<dbReference type="InterPro" id="IPR036397">
    <property type="entry name" value="RNaseH_sf"/>
</dbReference>
<proteinExistence type="predicted"/>
<dbReference type="Proteomes" id="UP000499080">
    <property type="component" value="Unassembled WGS sequence"/>
</dbReference>
<gene>
    <name evidence="1" type="ORF">AVEN_46073_1</name>
</gene>
<sequence>MDAYGPHTDHKTARKAMSLEGFCSWTIMQDPTQQETQTNAFVVGDGRDCITGPKAPILDHQTFKFSAFKSTLLGRQFRSHEEVQQDVKDFHPSLGIDFYQYGFSKLISRYNNCINVGGKYVEK</sequence>
<organism evidence="1 2">
    <name type="scientific">Araneus ventricosus</name>
    <name type="common">Orbweaver spider</name>
    <name type="synonym">Epeira ventricosa</name>
    <dbReference type="NCBI Taxonomy" id="182803"/>
    <lineage>
        <taxon>Eukaryota</taxon>
        <taxon>Metazoa</taxon>
        <taxon>Ecdysozoa</taxon>
        <taxon>Arthropoda</taxon>
        <taxon>Chelicerata</taxon>
        <taxon>Arachnida</taxon>
        <taxon>Araneae</taxon>
        <taxon>Araneomorphae</taxon>
        <taxon>Entelegynae</taxon>
        <taxon>Araneoidea</taxon>
        <taxon>Araneidae</taxon>
        <taxon>Araneus</taxon>
    </lineage>
</organism>
<dbReference type="EMBL" id="BGPR01185651">
    <property type="protein sequence ID" value="GBM76154.1"/>
    <property type="molecule type" value="Genomic_DNA"/>
</dbReference>
<dbReference type="GO" id="GO:0003676">
    <property type="term" value="F:nucleic acid binding"/>
    <property type="evidence" value="ECO:0007669"/>
    <property type="project" value="InterPro"/>
</dbReference>
<reference evidence="1 2" key="1">
    <citation type="journal article" date="2019" name="Sci. Rep.">
        <title>Orb-weaving spider Araneus ventricosus genome elucidates the spidroin gene catalogue.</title>
        <authorList>
            <person name="Kono N."/>
            <person name="Nakamura H."/>
            <person name="Ohtoshi R."/>
            <person name="Moran D.A.P."/>
            <person name="Shinohara A."/>
            <person name="Yoshida Y."/>
            <person name="Fujiwara M."/>
            <person name="Mori M."/>
            <person name="Tomita M."/>
            <person name="Arakawa K."/>
        </authorList>
    </citation>
    <scope>NUCLEOTIDE SEQUENCE [LARGE SCALE GENOMIC DNA]</scope>
</reference>
<evidence type="ECO:0000313" key="1">
    <source>
        <dbReference type="EMBL" id="GBM76154.1"/>
    </source>
</evidence>
<accession>A0A4Y2IES8</accession>
<keyword evidence="2" id="KW-1185">Reference proteome</keyword>
<comment type="caution">
    <text evidence="1">The sequence shown here is derived from an EMBL/GenBank/DDBJ whole genome shotgun (WGS) entry which is preliminary data.</text>
</comment>
<name>A0A4Y2IES8_ARAVE</name>
<protein>
    <submittedName>
        <fullName evidence="1">Uncharacterized protein</fullName>
    </submittedName>
</protein>
<dbReference type="Gene3D" id="3.30.420.10">
    <property type="entry name" value="Ribonuclease H-like superfamily/Ribonuclease H"/>
    <property type="match status" value="1"/>
</dbReference>